<proteinExistence type="predicted"/>
<dbReference type="InterPro" id="IPR000835">
    <property type="entry name" value="HTH_MarR-typ"/>
</dbReference>
<dbReference type="Pfam" id="PF12802">
    <property type="entry name" value="MarR_2"/>
    <property type="match status" value="1"/>
</dbReference>
<dbReference type="Proteomes" id="UP000282837">
    <property type="component" value="Unassembled WGS sequence"/>
</dbReference>
<dbReference type="InterPro" id="IPR036390">
    <property type="entry name" value="WH_DNA-bd_sf"/>
</dbReference>
<dbReference type="RefSeq" id="WP_127706381.1">
    <property type="nucleotide sequence ID" value="NZ_SACO01000002.1"/>
</dbReference>
<dbReference type="InterPro" id="IPR036388">
    <property type="entry name" value="WH-like_DNA-bd_sf"/>
</dbReference>
<protein>
    <submittedName>
        <fullName evidence="2">MarR family transcriptional regulator</fullName>
    </submittedName>
</protein>
<reference evidence="2 3" key="1">
    <citation type="submission" date="2019-01" db="EMBL/GenBank/DDBJ databases">
        <authorList>
            <person name="Chen W.-M."/>
        </authorList>
    </citation>
    <scope>NUCLEOTIDE SEQUENCE [LARGE SCALE GENOMIC DNA]</scope>
    <source>
        <strain evidence="2 3">FSY-9</strain>
    </source>
</reference>
<organism evidence="2 3">
    <name type="scientific">Novosphingobium umbonatum</name>
    <dbReference type="NCBI Taxonomy" id="1908524"/>
    <lineage>
        <taxon>Bacteria</taxon>
        <taxon>Pseudomonadati</taxon>
        <taxon>Pseudomonadota</taxon>
        <taxon>Alphaproteobacteria</taxon>
        <taxon>Sphingomonadales</taxon>
        <taxon>Sphingomonadaceae</taxon>
        <taxon>Novosphingobium</taxon>
    </lineage>
</organism>
<evidence type="ECO:0000259" key="1">
    <source>
        <dbReference type="PROSITE" id="PS50995"/>
    </source>
</evidence>
<name>A0A3S2UV79_9SPHN</name>
<dbReference type="EMBL" id="SACO01000002">
    <property type="protein sequence ID" value="RVU07089.1"/>
    <property type="molecule type" value="Genomic_DNA"/>
</dbReference>
<dbReference type="PRINTS" id="PR00598">
    <property type="entry name" value="HTHMARR"/>
</dbReference>
<gene>
    <name evidence="2" type="ORF">EOE18_03825</name>
</gene>
<dbReference type="OrthoDB" id="7859599at2"/>
<dbReference type="AlphaFoldDB" id="A0A3S2UV79"/>
<dbReference type="InterPro" id="IPR039422">
    <property type="entry name" value="MarR/SlyA-like"/>
</dbReference>
<dbReference type="SMART" id="SM00347">
    <property type="entry name" value="HTH_MARR"/>
    <property type="match status" value="1"/>
</dbReference>
<sequence>MPRAKEVLTITTPPGEDAEDIGEIRDIVGFHLRLAHGAVYRHFTETFTDLGLTQKQVSVLWLVDDHPGIAQTGLSQRMRMDRATTMAIVNRLEARDLLARGPSPTDGRKQTLNLTEAGKAMLATAKEAIRAHEDWLKSRYTPREVAVLIELLTRLHE</sequence>
<dbReference type="SUPFAM" id="SSF46785">
    <property type="entry name" value="Winged helix' DNA-binding domain"/>
    <property type="match status" value="1"/>
</dbReference>
<dbReference type="GO" id="GO:0006950">
    <property type="term" value="P:response to stress"/>
    <property type="evidence" value="ECO:0007669"/>
    <property type="project" value="TreeGrafter"/>
</dbReference>
<feature type="domain" description="HTH marR-type" evidence="1">
    <location>
        <begin position="25"/>
        <end position="157"/>
    </location>
</feature>
<evidence type="ECO:0000313" key="2">
    <source>
        <dbReference type="EMBL" id="RVU07089.1"/>
    </source>
</evidence>
<dbReference type="PANTHER" id="PTHR33164">
    <property type="entry name" value="TRANSCRIPTIONAL REGULATOR, MARR FAMILY"/>
    <property type="match status" value="1"/>
</dbReference>
<comment type="caution">
    <text evidence="2">The sequence shown here is derived from an EMBL/GenBank/DDBJ whole genome shotgun (WGS) entry which is preliminary data.</text>
</comment>
<keyword evidence="3" id="KW-1185">Reference proteome</keyword>
<accession>A0A3S2UV79</accession>
<dbReference type="GO" id="GO:0003700">
    <property type="term" value="F:DNA-binding transcription factor activity"/>
    <property type="evidence" value="ECO:0007669"/>
    <property type="project" value="InterPro"/>
</dbReference>
<dbReference type="PROSITE" id="PS50995">
    <property type="entry name" value="HTH_MARR_2"/>
    <property type="match status" value="1"/>
</dbReference>
<dbReference type="PANTHER" id="PTHR33164:SF95">
    <property type="entry name" value="TRANSCRIPTIONAL REGULATOR"/>
    <property type="match status" value="1"/>
</dbReference>
<evidence type="ECO:0000313" key="3">
    <source>
        <dbReference type="Proteomes" id="UP000282837"/>
    </source>
</evidence>
<dbReference type="Gene3D" id="1.10.10.10">
    <property type="entry name" value="Winged helix-like DNA-binding domain superfamily/Winged helix DNA-binding domain"/>
    <property type="match status" value="1"/>
</dbReference>